<dbReference type="InterPro" id="IPR036388">
    <property type="entry name" value="WH-like_DNA-bd_sf"/>
</dbReference>
<dbReference type="eggNOG" id="COG1695">
    <property type="taxonomic scope" value="Bacteria"/>
</dbReference>
<evidence type="ECO:0000313" key="2">
    <source>
        <dbReference type="EMBL" id="AHC16121.1"/>
    </source>
</evidence>
<feature type="domain" description="Transcription regulator PadR N-terminal" evidence="1">
    <location>
        <begin position="24"/>
        <end position="91"/>
    </location>
</feature>
<keyword evidence="3" id="KW-1185">Reference proteome</keyword>
<dbReference type="HOGENOM" id="CLU_063440_3_2_12"/>
<sequence length="113" mass="13206">METGDSRFQNLVQELRRGSLVLAVLHLSDAPSYGYALVERLKQAGIGAEKNTLYPLLRRLEQQGLMESSWDTGEARPRKYYRITDEGRETRQLLKEEWNEMSRSMDRILTEEE</sequence>
<evidence type="ECO:0000313" key="3">
    <source>
        <dbReference type="Proteomes" id="UP000018680"/>
    </source>
</evidence>
<dbReference type="STRING" id="1307761.L21SP2_2771"/>
<organism evidence="2 3">
    <name type="scientific">Salinispira pacifica</name>
    <dbReference type="NCBI Taxonomy" id="1307761"/>
    <lineage>
        <taxon>Bacteria</taxon>
        <taxon>Pseudomonadati</taxon>
        <taxon>Spirochaetota</taxon>
        <taxon>Spirochaetia</taxon>
        <taxon>Spirochaetales</taxon>
        <taxon>Spirochaetaceae</taxon>
        <taxon>Salinispira</taxon>
    </lineage>
</organism>
<dbReference type="PANTHER" id="PTHR33169">
    <property type="entry name" value="PADR-FAMILY TRANSCRIPTIONAL REGULATOR"/>
    <property type="match status" value="1"/>
</dbReference>
<name>V5WLZ6_9SPIO</name>
<proteinExistence type="predicted"/>
<reference evidence="2 3" key="1">
    <citation type="journal article" date="2015" name="Stand. Genomic Sci.">
        <title>Complete genome sequence and description of Salinispira pacifica gen. nov., sp. nov., a novel spirochaete isolated form a hypersaline microbial mat.</title>
        <authorList>
            <person name="Ben Hania W."/>
            <person name="Joseph M."/>
            <person name="Schumann P."/>
            <person name="Bunk B."/>
            <person name="Fiebig A."/>
            <person name="Sproer C."/>
            <person name="Klenk H.P."/>
            <person name="Fardeau M.L."/>
            <person name="Spring S."/>
        </authorList>
    </citation>
    <scope>NUCLEOTIDE SEQUENCE [LARGE SCALE GENOMIC DNA]</scope>
    <source>
        <strain evidence="2 3">L21-RPul-D2</strain>
    </source>
</reference>
<dbReference type="PATRIC" id="fig|1307761.3.peg.2761"/>
<dbReference type="KEGG" id="slr:L21SP2_2771"/>
<dbReference type="AlphaFoldDB" id="V5WLZ6"/>
<evidence type="ECO:0000259" key="1">
    <source>
        <dbReference type="Pfam" id="PF03551"/>
    </source>
</evidence>
<dbReference type="PANTHER" id="PTHR33169:SF14">
    <property type="entry name" value="TRANSCRIPTIONAL REGULATOR RV3488"/>
    <property type="match status" value="1"/>
</dbReference>
<dbReference type="RefSeq" id="WP_024269019.1">
    <property type="nucleotide sequence ID" value="NC_023035.1"/>
</dbReference>
<protein>
    <submittedName>
        <fullName evidence="2">Transcriptional regulator, PadR family</fullName>
    </submittedName>
</protein>
<dbReference type="Pfam" id="PF03551">
    <property type="entry name" value="PadR"/>
    <property type="match status" value="1"/>
</dbReference>
<gene>
    <name evidence="2" type="ORF">L21SP2_2771</name>
</gene>
<dbReference type="EMBL" id="CP006939">
    <property type="protein sequence ID" value="AHC16121.1"/>
    <property type="molecule type" value="Genomic_DNA"/>
</dbReference>
<dbReference type="InterPro" id="IPR005149">
    <property type="entry name" value="Tscrpt_reg_PadR_N"/>
</dbReference>
<dbReference type="InterPro" id="IPR052509">
    <property type="entry name" value="Metal_resp_DNA-bind_regulator"/>
</dbReference>
<dbReference type="Gene3D" id="1.10.10.10">
    <property type="entry name" value="Winged helix-like DNA-binding domain superfamily/Winged helix DNA-binding domain"/>
    <property type="match status" value="1"/>
</dbReference>
<dbReference type="OrthoDB" id="9791785at2"/>
<accession>V5WLZ6</accession>
<dbReference type="InterPro" id="IPR036390">
    <property type="entry name" value="WH_DNA-bd_sf"/>
</dbReference>
<dbReference type="SUPFAM" id="SSF46785">
    <property type="entry name" value="Winged helix' DNA-binding domain"/>
    <property type="match status" value="1"/>
</dbReference>
<dbReference type="Proteomes" id="UP000018680">
    <property type="component" value="Chromosome"/>
</dbReference>